<accession>A0A0B7BX73</accession>
<dbReference type="AlphaFoldDB" id="A0A0B7BX73"/>
<gene>
    <name evidence="1" type="primary">ORF216179</name>
</gene>
<reference evidence="1" key="1">
    <citation type="submission" date="2014-12" db="EMBL/GenBank/DDBJ databases">
        <title>Insight into the proteome of Arion vulgaris.</title>
        <authorList>
            <person name="Aradska J."/>
            <person name="Bulat T."/>
            <person name="Smidak R."/>
            <person name="Sarate P."/>
            <person name="Gangsoo J."/>
            <person name="Sialana F."/>
            <person name="Bilban M."/>
            <person name="Lubec G."/>
        </authorList>
    </citation>
    <scope>NUCLEOTIDE SEQUENCE</scope>
    <source>
        <tissue evidence="1">Skin</tissue>
    </source>
</reference>
<organism evidence="1">
    <name type="scientific">Arion vulgaris</name>
    <dbReference type="NCBI Taxonomy" id="1028688"/>
    <lineage>
        <taxon>Eukaryota</taxon>
        <taxon>Metazoa</taxon>
        <taxon>Spiralia</taxon>
        <taxon>Lophotrochozoa</taxon>
        <taxon>Mollusca</taxon>
        <taxon>Gastropoda</taxon>
        <taxon>Heterobranchia</taxon>
        <taxon>Euthyneura</taxon>
        <taxon>Panpulmonata</taxon>
        <taxon>Eupulmonata</taxon>
        <taxon>Stylommatophora</taxon>
        <taxon>Helicina</taxon>
        <taxon>Arionoidea</taxon>
        <taxon>Arionidae</taxon>
        <taxon>Arion</taxon>
    </lineage>
</organism>
<dbReference type="EMBL" id="HACG01050693">
    <property type="protein sequence ID" value="CEK97558.1"/>
    <property type="molecule type" value="Transcribed_RNA"/>
</dbReference>
<proteinExistence type="predicted"/>
<name>A0A0B7BX73_9EUPU</name>
<evidence type="ECO:0000313" key="1">
    <source>
        <dbReference type="EMBL" id="CEK97558.1"/>
    </source>
</evidence>
<sequence>MKERRESSILQQAGKFRDLYDSSCMNRPGRGKHNQTQKLVTLFSTNTHSPSQQKDAKCFS</sequence>
<feature type="non-terminal residue" evidence="1">
    <location>
        <position position="60"/>
    </location>
</feature>
<protein>
    <submittedName>
        <fullName evidence="1">Uncharacterized protein</fullName>
    </submittedName>
</protein>